<comment type="similarity">
    <text evidence="2 10">Belongs to the FAH family.</text>
</comment>
<evidence type="ECO:0000256" key="10">
    <source>
        <dbReference type="RuleBase" id="RU366008"/>
    </source>
</evidence>
<gene>
    <name evidence="13" type="ORF">BDW59DRAFT_100500</name>
</gene>
<proteinExistence type="inferred from homology"/>
<dbReference type="InterPro" id="IPR015377">
    <property type="entry name" value="Fumarylacetoacetase_N"/>
</dbReference>
<dbReference type="SUPFAM" id="SSF63433">
    <property type="entry name" value="Fumarylacetoacetate hydrolase, FAH, N-terminal domain"/>
    <property type="match status" value="1"/>
</dbReference>
<keyword evidence="7 10" id="KW-0460">Magnesium</keyword>
<comment type="caution">
    <text evidence="13">The sequence shown here is derived from an EMBL/GenBank/DDBJ whole genome shotgun (WGS) entry which is preliminary data.</text>
</comment>
<feature type="domain" description="Fumarylacetoacetase N-terminal" evidence="12">
    <location>
        <begin position="10"/>
        <end position="110"/>
    </location>
</feature>
<dbReference type="Proteomes" id="UP001610335">
    <property type="component" value="Unassembled WGS sequence"/>
</dbReference>
<dbReference type="InterPro" id="IPR011234">
    <property type="entry name" value="Fumarylacetoacetase-like_C"/>
</dbReference>
<evidence type="ECO:0000256" key="7">
    <source>
        <dbReference type="ARBA" id="ARBA00022842"/>
    </source>
</evidence>
<reference evidence="13 14" key="1">
    <citation type="submission" date="2024-07" db="EMBL/GenBank/DDBJ databases">
        <title>Section-level genome sequencing and comparative genomics of Aspergillus sections Usti and Cavernicolus.</title>
        <authorList>
            <consortium name="Lawrence Berkeley National Laboratory"/>
            <person name="Nybo J.L."/>
            <person name="Vesth T.C."/>
            <person name="Theobald S."/>
            <person name="Frisvad J.C."/>
            <person name="Larsen T.O."/>
            <person name="Kjaerboelling I."/>
            <person name="Rothschild-Mancinelli K."/>
            <person name="Lyhne E.K."/>
            <person name="Kogle M.E."/>
            <person name="Barry K."/>
            <person name="Clum A."/>
            <person name="Na H."/>
            <person name="Ledsgaard L."/>
            <person name="Lin J."/>
            <person name="Lipzen A."/>
            <person name="Kuo A."/>
            <person name="Riley R."/>
            <person name="Mondo S."/>
            <person name="LaButti K."/>
            <person name="Haridas S."/>
            <person name="Pangalinan J."/>
            <person name="Salamov A.A."/>
            <person name="Simmons B.A."/>
            <person name="Magnuson J.K."/>
            <person name="Chen J."/>
            <person name="Drula E."/>
            <person name="Henrissat B."/>
            <person name="Wiebenga A."/>
            <person name="Lubbers R.J."/>
            <person name="Gomes A.C."/>
            <person name="Makela M.R."/>
            <person name="Stajich J."/>
            <person name="Grigoriev I.V."/>
            <person name="Mortensen U.H."/>
            <person name="De vries R.P."/>
            <person name="Baker S.E."/>
            <person name="Andersen M.R."/>
        </authorList>
    </citation>
    <scope>NUCLEOTIDE SEQUENCE [LARGE SCALE GENOMIC DNA]</scope>
    <source>
        <strain evidence="13 14">CBS 600.67</strain>
    </source>
</reference>
<evidence type="ECO:0000256" key="9">
    <source>
        <dbReference type="ARBA" id="ARBA00023232"/>
    </source>
</evidence>
<accession>A0ABR4I4U7</accession>
<comment type="pathway">
    <text evidence="1 10">Amino-acid degradation; L-phenylalanine degradation; acetoacetate and fumarate from L-phenylalanine: step 6/6.</text>
</comment>
<evidence type="ECO:0000256" key="6">
    <source>
        <dbReference type="ARBA" id="ARBA00022837"/>
    </source>
</evidence>
<dbReference type="SUPFAM" id="SSF56529">
    <property type="entry name" value="FAH"/>
    <property type="match status" value="1"/>
</dbReference>
<comment type="cofactor">
    <cofactor evidence="10">
        <name>Mg(2+)</name>
        <dbReference type="ChEBI" id="CHEBI:18420"/>
    </cofactor>
    <cofactor evidence="10">
        <name>Ca(2+)</name>
        <dbReference type="ChEBI" id="CHEBI:29108"/>
    </cofactor>
</comment>
<dbReference type="Gene3D" id="2.30.30.230">
    <property type="entry name" value="Fumarylacetoacetase, N-terminal domain"/>
    <property type="match status" value="1"/>
</dbReference>
<dbReference type="Gene3D" id="3.90.850.10">
    <property type="entry name" value="Fumarylacetoacetase-like, C-terminal domain"/>
    <property type="match status" value="1"/>
</dbReference>
<comment type="catalytic activity">
    <reaction evidence="10">
        <text>4-fumarylacetoacetate + H2O = acetoacetate + fumarate + H(+)</text>
        <dbReference type="Rhea" id="RHEA:10244"/>
        <dbReference type="ChEBI" id="CHEBI:13705"/>
        <dbReference type="ChEBI" id="CHEBI:15377"/>
        <dbReference type="ChEBI" id="CHEBI:15378"/>
        <dbReference type="ChEBI" id="CHEBI:18034"/>
        <dbReference type="ChEBI" id="CHEBI:29806"/>
        <dbReference type="EC" id="3.7.1.2"/>
    </reaction>
</comment>
<evidence type="ECO:0000259" key="12">
    <source>
        <dbReference type="Pfam" id="PF09298"/>
    </source>
</evidence>
<evidence type="ECO:0000256" key="1">
    <source>
        <dbReference type="ARBA" id="ARBA00004782"/>
    </source>
</evidence>
<evidence type="ECO:0000313" key="13">
    <source>
        <dbReference type="EMBL" id="KAL2822781.1"/>
    </source>
</evidence>
<dbReference type="Pfam" id="PF01557">
    <property type="entry name" value="FAA_hydrolase"/>
    <property type="match status" value="1"/>
</dbReference>
<feature type="domain" description="Fumarylacetoacetase-like C-terminal" evidence="11">
    <location>
        <begin position="116"/>
        <end position="393"/>
    </location>
</feature>
<dbReference type="Pfam" id="PF09298">
    <property type="entry name" value="FAA_hydrolase_N"/>
    <property type="match status" value="1"/>
</dbReference>
<dbReference type="EC" id="3.7.1.2" evidence="3 10"/>
<organism evidence="13 14">
    <name type="scientific">Aspergillus cavernicola</name>
    <dbReference type="NCBI Taxonomy" id="176166"/>
    <lineage>
        <taxon>Eukaryota</taxon>
        <taxon>Fungi</taxon>
        <taxon>Dikarya</taxon>
        <taxon>Ascomycota</taxon>
        <taxon>Pezizomycotina</taxon>
        <taxon>Eurotiomycetes</taxon>
        <taxon>Eurotiomycetidae</taxon>
        <taxon>Eurotiales</taxon>
        <taxon>Aspergillaceae</taxon>
        <taxon>Aspergillus</taxon>
        <taxon>Aspergillus subgen. Nidulantes</taxon>
    </lineage>
</organism>
<keyword evidence="8 10" id="KW-0828">Tyrosine catabolism</keyword>
<name>A0ABR4I4U7_9EURO</name>
<dbReference type="EMBL" id="JBFXLS010000056">
    <property type="protein sequence ID" value="KAL2822781.1"/>
    <property type="molecule type" value="Genomic_DNA"/>
</dbReference>
<keyword evidence="5 10" id="KW-0378">Hydrolase</keyword>
<dbReference type="InterPro" id="IPR036663">
    <property type="entry name" value="Fumarylacetoacetase_C_sf"/>
</dbReference>
<evidence type="ECO:0000259" key="11">
    <source>
        <dbReference type="Pfam" id="PF01557"/>
    </source>
</evidence>
<keyword evidence="9 10" id="KW-0585">Phenylalanine catabolism</keyword>
<keyword evidence="14" id="KW-1185">Reference proteome</keyword>
<dbReference type="InterPro" id="IPR036462">
    <property type="entry name" value="Fumarylacetoacetase_N_sf"/>
</dbReference>
<evidence type="ECO:0000256" key="2">
    <source>
        <dbReference type="ARBA" id="ARBA00010211"/>
    </source>
</evidence>
<dbReference type="PANTHER" id="PTHR43069:SF2">
    <property type="entry name" value="FUMARYLACETOACETASE"/>
    <property type="match status" value="1"/>
</dbReference>
<evidence type="ECO:0000256" key="4">
    <source>
        <dbReference type="ARBA" id="ARBA00022723"/>
    </source>
</evidence>
<evidence type="ECO:0000256" key="8">
    <source>
        <dbReference type="ARBA" id="ARBA00022878"/>
    </source>
</evidence>
<sequence>MSSTPFPIDNLPYGVISTTDNPTPRCATVLENNAIDLSALEKDGYFKSIPGFENEVFSQQTLNTFAALPKSTQGQVRVLLTDLLSPSSSWTPETRAKYSIPLENVKNHFPMDTRNFSDFYCSLEHTQNCCALMGNVPIPKNWFVIPSVYNGRTSSLRISGSPIHRPNGVYHHPSSQDATSSPKFQPTSRFDFELEVGIFLSRPLAPGSILDINDAEDYIFGLVILNDWSARDIQMFEMMPLGPFHGKGAGTSISPWIVTTEALRGSLCASAKVQEPKPLGHLAWKGEGGEETWDVELAARVVRNGKSYLVTETNLKELYWTPYQQLTHLTSAGEGLSTGDIFGTGTVTSARTNSKGENTGVACLLERMLPQNELATLKSDGIVYLEDGDEVIMDGWCVNRHTGRKFGFGECRGVILPALEVGLK</sequence>
<keyword evidence="6 10" id="KW-0106">Calcium</keyword>
<protein>
    <recommendedName>
        <fullName evidence="3 10">Fumarylacetoacetase</fullName>
        <ecNumber evidence="3 10">3.7.1.2</ecNumber>
    </recommendedName>
    <alternativeName>
        <fullName evidence="10">Fumarylacetoacetate hydrolase</fullName>
    </alternativeName>
</protein>
<evidence type="ECO:0000256" key="3">
    <source>
        <dbReference type="ARBA" id="ARBA00012094"/>
    </source>
</evidence>
<evidence type="ECO:0000313" key="14">
    <source>
        <dbReference type="Proteomes" id="UP001610335"/>
    </source>
</evidence>
<evidence type="ECO:0000256" key="5">
    <source>
        <dbReference type="ARBA" id="ARBA00022801"/>
    </source>
</evidence>
<keyword evidence="4 10" id="KW-0479">Metal-binding</keyword>
<dbReference type="PANTHER" id="PTHR43069">
    <property type="entry name" value="FUMARYLACETOACETASE"/>
    <property type="match status" value="1"/>
</dbReference>
<dbReference type="InterPro" id="IPR005959">
    <property type="entry name" value="Fumarylacetoacetase"/>
</dbReference>